<dbReference type="EMBL" id="MT143461">
    <property type="protein sequence ID" value="QJA97089.1"/>
    <property type="molecule type" value="Genomic_DNA"/>
</dbReference>
<name>A0A6M3LSJ2_9ZZZZ</name>
<reference evidence="1" key="1">
    <citation type="submission" date="2020-03" db="EMBL/GenBank/DDBJ databases">
        <title>The deep terrestrial virosphere.</title>
        <authorList>
            <person name="Holmfeldt K."/>
            <person name="Nilsson E."/>
            <person name="Simone D."/>
            <person name="Lopez-Fernandez M."/>
            <person name="Wu X."/>
            <person name="de Brujin I."/>
            <person name="Lundin D."/>
            <person name="Andersson A."/>
            <person name="Bertilsson S."/>
            <person name="Dopson M."/>
        </authorList>
    </citation>
    <scope>NUCLEOTIDE SEQUENCE</scope>
    <source>
        <strain evidence="1">MM415B06712</strain>
    </source>
</reference>
<sequence>MQFKRQQVKGSAIIYLNEEECKELFESMNDVYNEIDYYINGAI</sequence>
<organism evidence="1">
    <name type="scientific">viral metagenome</name>
    <dbReference type="NCBI Taxonomy" id="1070528"/>
    <lineage>
        <taxon>unclassified sequences</taxon>
        <taxon>metagenomes</taxon>
        <taxon>organismal metagenomes</taxon>
    </lineage>
</organism>
<evidence type="ECO:0000313" key="1">
    <source>
        <dbReference type="EMBL" id="QJA97089.1"/>
    </source>
</evidence>
<dbReference type="AlphaFoldDB" id="A0A6M3LSJ2"/>
<accession>A0A6M3LSJ2</accession>
<proteinExistence type="predicted"/>
<protein>
    <submittedName>
        <fullName evidence="1">Uncharacterized protein</fullName>
    </submittedName>
</protein>
<gene>
    <name evidence="1" type="ORF">MM415B06712_0006</name>
</gene>